<evidence type="ECO:0000256" key="1">
    <source>
        <dbReference type="ARBA" id="ARBA00004202"/>
    </source>
</evidence>
<organism evidence="7 8">
    <name type="scientific">Wujia chipingensis</name>
    <dbReference type="NCBI Taxonomy" id="2763670"/>
    <lineage>
        <taxon>Bacteria</taxon>
        <taxon>Bacillati</taxon>
        <taxon>Bacillota</taxon>
        <taxon>Clostridia</taxon>
        <taxon>Lachnospirales</taxon>
        <taxon>Lachnospiraceae</taxon>
        <taxon>Wujia</taxon>
    </lineage>
</organism>
<dbReference type="InterPro" id="IPR043149">
    <property type="entry name" value="TagF_N"/>
</dbReference>
<dbReference type="InterPro" id="IPR043148">
    <property type="entry name" value="TagF_C"/>
</dbReference>
<proteinExistence type="inferred from homology"/>
<dbReference type="Gene3D" id="3.40.50.11820">
    <property type="match status" value="1"/>
</dbReference>
<keyword evidence="3" id="KW-1003">Cell membrane</keyword>
<dbReference type="SUPFAM" id="SSF53756">
    <property type="entry name" value="UDP-Glycosyltransferase/glycogen phosphorylase"/>
    <property type="match status" value="1"/>
</dbReference>
<evidence type="ECO:0000256" key="2">
    <source>
        <dbReference type="ARBA" id="ARBA00010488"/>
    </source>
</evidence>
<evidence type="ECO:0000313" key="7">
    <source>
        <dbReference type="EMBL" id="QNM00256.1"/>
    </source>
</evidence>
<dbReference type="RefSeq" id="WP_118545840.1">
    <property type="nucleotide sequence ID" value="NZ_CP060632.1"/>
</dbReference>
<reference evidence="7 8" key="1">
    <citation type="submission" date="2020-08" db="EMBL/GenBank/DDBJ databases">
        <authorList>
            <person name="Liu C."/>
            <person name="Sun Q."/>
        </authorList>
    </citation>
    <scope>NUCLEOTIDE SEQUENCE [LARGE SCALE GENOMIC DNA]</scope>
    <source>
        <strain evidence="7 8">NSJ-4</strain>
    </source>
</reference>
<dbReference type="InterPro" id="IPR051612">
    <property type="entry name" value="Teichoic_Acid_Biosynth"/>
</dbReference>
<comment type="subcellular location">
    <subcellularLocation>
        <location evidence="1">Cell membrane</location>
        <topology evidence="1">Peripheral membrane protein</topology>
    </subcellularLocation>
</comment>
<evidence type="ECO:0000313" key="8">
    <source>
        <dbReference type="Proteomes" id="UP000515819"/>
    </source>
</evidence>
<evidence type="ECO:0000256" key="5">
    <source>
        <dbReference type="ARBA" id="ARBA00022944"/>
    </source>
</evidence>
<dbReference type="PANTHER" id="PTHR37316">
    <property type="entry name" value="TEICHOIC ACID GLYCEROL-PHOSPHATE PRIMASE"/>
    <property type="match status" value="1"/>
</dbReference>
<accession>A0A7G9FNX4</accession>
<dbReference type="PANTHER" id="PTHR37316:SF2">
    <property type="entry name" value="TEICHOIC ACID RIBITOL-PHOSPHATE POLYMERASE TARK"/>
    <property type="match status" value="1"/>
</dbReference>
<dbReference type="Pfam" id="PF04464">
    <property type="entry name" value="Glyphos_transf"/>
    <property type="match status" value="1"/>
</dbReference>
<protein>
    <submittedName>
        <fullName evidence="7">CDP-glycerol glycerophosphotransferase family protein</fullName>
    </submittedName>
</protein>
<dbReference type="KEGG" id="wcp:H9Q76_02905"/>
<dbReference type="GO" id="GO:0005886">
    <property type="term" value="C:plasma membrane"/>
    <property type="evidence" value="ECO:0007669"/>
    <property type="project" value="UniProtKB-SubCell"/>
</dbReference>
<sequence length="421" mass="49530">MLKSLFKKFKKTIVFKTIQKTIPYRALRKVYRACRKQIRRMYRYEMLRKHYPKLYNKYAARPVNEKKVVFIEVRESKISDSFSLMYKKVQEEHKYEIHTHFLRSGFSKRKDYQHACEAMITDIADAKYIFLNESSDVIAALPMRKETIVTQLWHGCGAFKKFGMSTAELIFGDDRKTLEKYPYHGNYTYVTVSSPEVVWAYEEAMSLQDKKGVVVPTGISRSDIFYDEEAKKAAQEKLLSVVPQAKGKKVILYAPTFRGRVAKAKTPNKLDIAAFGDALGKDYILLFKLHPFVKKRTAIPEGYEDFAFDLTDDMSIEELLFVADICISDYSSLVFEYSLFEKPMIFFAFDLDNYYDWRGFYYDYKDFVPGPIHTTTEEMIEYIQHVDERFDKKKVQEFRQKFMSACDGHATERIMKMMFGE</sequence>
<dbReference type="GO" id="GO:0047355">
    <property type="term" value="F:CDP-glycerol glycerophosphotransferase activity"/>
    <property type="evidence" value="ECO:0007669"/>
    <property type="project" value="InterPro"/>
</dbReference>
<dbReference type="Proteomes" id="UP000515819">
    <property type="component" value="Chromosome"/>
</dbReference>
<keyword evidence="4 7" id="KW-0808">Transferase</keyword>
<comment type="similarity">
    <text evidence="2">Belongs to the CDP-glycerol glycerophosphotransferase family.</text>
</comment>
<keyword evidence="6" id="KW-0472">Membrane</keyword>
<name>A0A7G9FNX4_9FIRM</name>
<evidence type="ECO:0000256" key="6">
    <source>
        <dbReference type="ARBA" id="ARBA00023136"/>
    </source>
</evidence>
<evidence type="ECO:0000256" key="3">
    <source>
        <dbReference type="ARBA" id="ARBA00022475"/>
    </source>
</evidence>
<gene>
    <name evidence="7" type="ORF">H9Q76_02905</name>
</gene>
<dbReference type="GO" id="GO:0019350">
    <property type="term" value="P:teichoic acid biosynthetic process"/>
    <property type="evidence" value="ECO:0007669"/>
    <property type="project" value="UniProtKB-KW"/>
</dbReference>
<keyword evidence="5" id="KW-0777">Teichoic acid biosynthesis</keyword>
<dbReference type="AlphaFoldDB" id="A0A7G9FNX4"/>
<dbReference type="InterPro" id="IPR007554">
    <property type="entry name" value="Glycerophosphate_synth"/>
</dbReference>
<evidence type="ECO:0000256" key="4">
    <source>
        <dbReference type="ARBA" id="ARBA00022679"/>
    </source>
</evidence>
<keyword evidence="8" id="KW-1185">Reference proteome</keyword>
<dbReference type="Gene3D" id="3.40.50.12580">
    <property type="match status" value="1"/>
</dbReference>
<dbReference type="EMBL" id="CP060632">
    <property type="protein sequence ID" value="QNM00256.1"/>
    <property type="molecule type" value="Genomic_DNA"/>
</dbReference>